<feature type="transmembrane region" description="Helical" evidence="1">
    <location>
        <begin position="269"/>
        <end position="287"/>
    </location>
</feature>
<evidence type="ECO:0000313" key="3">
    <source>
        <dbReference type="Proteomes" id="UP000249396"/>
    </source>
</evidence>
<dbReference type="PROSITE" id="PS00018">
    <property type="entry name" value="EF_HAND_1"/>
    <property type="match status" value="1"/>
</dbReference>
<evidence type="ECO:0000256" key="1">
    <source>
        <dbReference type="SAM" id="Phobius"/>
    </source>
</evidence>
<evidence type="ECO:0000313" key="2">
    <source>
        <dbReference type="EMBL" id="PZN75920.1"/>
    </source>
</evidence>
<name>A0A2W4SKP5_9GAMM</name>
<gene>
    <name evidence="2" type="ORF">DM484_17720</name>
</gene>
<keyword evidence="1" id="KW-0472">Membrane</keyword>
<evidence type="ECO:0008006" key="4">
    <source>
        <dbReference type="Google" id="ProtNLM"/>
    </source>
</evidence>
<proteinExistence type="predicted"/>
<protein>
    <recommendedName>
        <fullName evidence="4">RING-type E3 ubiquitin transferase</fullName>
    </recommendedName>
</protein>
<dbReference type="InterPro" id="IPR018247">
    <property type="entry name" value="EF_Hand_1_Ca_BS"/>
</dbReference>
<dbReference type="EMBL" id="QJPH01000371">
    <property type="protein sequence ID" value="PZN75920.1"/>
    <property type="molecule type" value="Genomic_DNA"/>
</dbReference>
<keyword evidence="1" id="KW-1133">Transmembrane helix</keyword>
<dbReference type="AlphaFoldDB" id="A0A2W4SKP5"/>
<dbReference type="Proteomes" id="UP000249396">
    <property type="component" value="Unassembled WGS sequence"/>
</dbReference>
<accession>A0A2W4SKP5</accession>
<comment type="caution">
    <text evidence="2">The sequence shown here is derived from an EMBL/GenBank/DDBJ whole genome shotgun (WGS) entry which is preliminary data.</text>
</comment>
<sequence length="292" mass="32187">MLGIVIGTASVACCYFGVNALYRSRLMADMPTSKLRSAAQGYIEVQGWAQMMPGEPIYAPLSGMPCVWYSYKVEETGDSSGGGRGWTTLESGVSDAIFYLVDQTGKCVIDPDGAEVTPSVKVRWRGNTRRPMIAPKKTSVWSMLFHAGSFRFTECRIHEYDPLYAIGQFTGVGGSEQASIKEATGDLLSLWKRDRGGLLQRFDANRDGQIDLDEWENVRLAAEKQAISNLYESQQHPEINLLKKPADGRTFILSSSSQDHVIAVNRRKAVLGIVGFLGFGLALAWSVKQRFG</sequence>
<reference evidence="2 3" key="1">
    <citation type="journal article" date="2018" name="Aquat. Microb. Ecol.">
        <title>Gammaproteobacterial methanotrophs dominate.</title>
        <authorList>
            <person name="Rissanen A.J."/>
            <person name="Saarenheimo J."/>
            <person name="Tiirola M."/>
            <person name="Peura S."/>
            <person name="Aalto S.L."/>
            <person name="Karvinen A."/>
            <person name="Nykanen H."/>
        </authorList>
    </citation>
    <scope>NUCLEOTIDE SEQUENCE [LARGE SCALE GENOMIC DNA]</scope>
    <source>
        <strain evidence="2">AMbin10</strain>
    </source>
</reference>
<organism evidence="2 3">
    <name type="scientific">Candidatus Methylumidiphilus alinenensis</name>
    <dbReference type="NCBI Taxonomy" id="2202197"/>
    <lineage>
        <taxon>Bacteria</taxon>
        <taxon>Pseudomonadati</taxon>
        <taxon>Pseudomonadota</taxon>
        <taxon>Gammaproteobacteria</taxon>
        <taxon>Methylococcales</taxon>
        <taxon>Candidatus Methylumidiphilus</taxon>
    </lineage>
</organism>
<keyword evidence="1" id="KW-0812">Transmembrane</keyword>